<feature type="coiled-coil region" evidence="1">
    <location>
        <begin position="777"/>
        <end position="804"/>
    </location>
</feature>
<protein>
    <submittedName>
        <fullName evidence="4">Uncharacterized protein</fullName>
    </submittedName>
</protein>
<dbReference type="EMBL" id="HBGA01000086">
    <property type="protein sequence ID" value="CAD8989010.1"/>
    <property type="molecule type" value="Transcribed_RNA"/>
</dbReference>
<proteinExistence type="predicted"/>
<evidence type="ECO:0000259" key="3">
    <source>
        <dbReference type="Pfam" id="PF25757"/>
    </source>
</evidence>
<reference evidence="4" key="1">
    <citation type="submission" date="2021-01" db="EMBL/GenBank/DDBJ databases">
        <authorList>
            <person name="Corre E."/>
            <person name="Pelletier E."/>
            <person name="Niang G."/>
            <person name="Scheremetjew M."/>
            <person name="Finn R."/>
            <person name="Kale V."/>
            <person name="Holt S."/>
            <person name="Cochrane G."/>
            <person name="Meng A."/>
            <person name="Brown T."/>
            <person name="Cohen L."/>
        </authorList>
    </citation>
    <scope>NUCLEOTIDE SEQUENCE</scope>
    <source>
        <strain evidence="4">NIES-381</strain>
    </source>
</reference>
<dbReference type="InterPro" id="IPR016024">
    <property type="entry name" value="ARM-type_fold"/>
</dbReference>
<accession>A0A7S1HRN4</accession>
<dbReference type="Pfam" id="PF24573">
    <property type="entry name" value="HEAT_DAAF5"/>
    <property type="match status" value="1"/>
</dbReference>
<feature type="domain" description="Dynein axonemal assembly factor 5 TPR repeats" evidence="3">
    <location>
        <begin position="11"/>
        <end position="299"/>
    </location>
</feature>
<name>A0A7S1HRN4_9EUGL</name>
<organism evidence="4">
    <name type="scientific">Eutreptiella gymnastica</name>
    <dbReference type="NCBI Taxonomy" id="73025"/>
    <lineage>
        <taxon>Eukaryota</taxon>
        <taxon>Discoba</taxon>
        <taxon>Euglenozoa</taxon>
        <taxon>Euglenida</taxon>
        <taxon>Spirocuta</taxon>
        <taxon>Euglenophyceae</taxon>
        <taxon>Eutreptiales</taxon>
        <taxon>Eutreptiaceae</taxon>
        <taxon>Eutreptiella</taxon>
    </lineage>
</organism>
<gene>
    <name evidence="4" type="ORF">EGYM00392_LOCUS49</name>
</gene>
<dbReference type="InterPro" id="IPR057978">
    <property type="entry name" value="TPR_DAAF5"/>
</dbReference>
<sequence>MELLRRDINLLGSDNRFQRKTTIEKLLAKVQTKEDFKDEDEQMKVYRDLLKPVLRMFADELERCRDTAVRVVDEMVGQLGDDTLDGVMQVIITRIGLEPVAEDSEDVRLLLVKLATKIAISHPHDVGPRGLMDYYKMVLTQALRDPFPDVKKECAACIEAICHAAPRQVTHIAKPLLEAVKPQMQHKHAAVRKEMVRAFSQLIMHGGQEILGDDRDNVEQYSTLYLLGMVICDQNDGVRYALLNAFRWWLTEMVERLDHHFRLLPLILPCTSDAHPKIRQAAIDLLTELGRYHMLDNEDLSIITTLDSRHISLKDITWYADDAYPDQSLITVQSTLPQPPASIEHRPSLGTRMAVSDACRRWLPDTFKRLTDVEWSIPLSKMTRRHVALRCLQATIRYTENNAVQHLQGILDTLYKCAQDDDKVLRQEVLYTVELLGRFITPDHYIPLVMPTNYEGQVKESTSADVILTGGDDTNKRFPTWFSASNAYTRTCIVIVFNHLLKGATYDLTTEQISLILRACVNQDLLDYDQPKLLKGLLDVMHTILTVCQAREWLTDETRFDYHIFCDLLLVAASPTPDIVAQAQDLIRQLSQIITGTNNGIYDKHFSSILESLCASFNTLMFENLLMHAGESQAQYTDQIVKLFCTRLTDIQYTVDTNSNLKLFTVLNAYILNADTNGISFTPVHLELLLRCVILPHSNWWKGQCALQFRRAASGCLFAVATRESLQTKLFPSADAEPGLLAKLMDTVVGCFDTDDPDIRYCIVRLAPYCVVLPITAQNTKELMTELLAKMDDAQDTIRIATANSFHAVYTHLLEGRIREHSVKDVLTEWRSDIAEWVRTLLIHMDDTNVELQEAVYQALVAIAGVRKDVVCDETAKVRSKHHTFHFCDLLLAL</sequence>
<evidence type="ECO:0000259" key="2">
    <source>
        <dbReference type="Pfam" id="PF24573"/>
    </source>
</evidence>
<keyword evidence="1" id="KW-0175">Coiled coil</keyword>
<dbReference type="AlphaFoldDB" id="A0A7S1HRN4"/>
<evidence type="ECO:0000313" key="4">
    <source>
        <dbReference type="EMBL" id="CAD8989010.1"/>
    </source>
</evidence>
<dbReference type="PANTHER" id="PTHR16216">
    <property type="entry name" value="DYNEIN ASSEMBLY FACTOR 5, AXONEMAL"/>
    <property type="match status" value="1"/>
</dbReference>
<dbReference type="InterPro" id="IPR052623">
    <property type="entry name" value="DAAF5"/>
</dbReference>
<evidence type="ECO:0000256" key="1">
    <source>
        <dbReference type="SAM" id="Coils"/>
    </source>
</evidence>
<dbReference type="Gene3D" id="1.25.10.10">
    <property type="entry name" value="Leucine-rich Repeat Variant"/>
    <property type="match status" value="1"/>
</dbReference>
<dbReference type="Pfam" id="PF25757">
    <property type="entry name" value="TPR_DNAAF5"/>
    <property type="match status" value="1"/>
</dbReference>
<dbReference type="InterPro" id="IPR056497">
    <property type="entry name" value="HEAT_DAAF5"/>
</dbReference>
<dbReference type="InterPro" id="IPR011989">
    <property type="entry name" value="ARM-like"/>
</dbReference>
<dbReference type="SUPFAM" id="SSF48371">
    <property type="entry name" value="ARM repeat"/>
    <property type="match status" value="1"/>
</dbReference>
<dbReference type="PANTHER" id="PTHR16216:SF2">
    <property type="entry name" value="DYNEIN AXONEMAL ASSEMBLY FACTOR 5"/>
    <property type="match status" value="1"/>
</dbReference>
<feature type="domain" description="Dynein axonemal assembly factor 5 HEAT-repeat" evidence="2">
    <location>
        <begin position="343"/>
        <end position="550"/>
    </location>
</feature>